<evidence type="ECO:0008006" key="5">
    <source>
        <dbReference type="Google" id="ProtNLM"/>
    </source>
</evidence>
<gene>
    <name evidence="3" type="ORF">B0A49_01226</name>
</gene>
<dbReference type="PANTHER" id="PTHR37543">
    <property type="entry name" value="CCCH ZINC FINGER DNA BINDING PROTEIN (AFU_ORTHOLOGUE AFUA_5G12760)"/>
    <property type="match status" value="1"/>
</dbReference>
<dbReference type="AlphaFoldDB" id="A0A4U0XM06"/>
<evidence type="ECO:0000259" key="2">
    <source>
        <dbReference type="Pfam" id="PF25543"/>
    </source>
</evidence>
<accession>A0A4U0XM06</accession>
<protein>
    <recommendedName>
        <fullName evidence="5">C3H1-type domain-containing protein</fullName>
    </recommendedName>
</protein>
<dbReference type="InterPro" id="IPR057654">
    <property type="entry name" value="Znf-CCCH_tandem"/>
</dbReference>
<feature type="domain" description="DUF7923" evidence="1">
    <location>
        <begin position="5"/>
        <end position="174"/>
    </location>
</feature>
<dbReference type="OrthoDB" id="3512845at2759"/>
<evidence type="ECO:0000313" key="4">
    <source>
        <dbReference type="Proteomes" id="UP000308768"/>
    </source>
</evidence>
<evidence type="ECO:0000313" key="3">
    <source>
        <dbReference type="EMBL" id="TKA78344.1"/>
    </source>
</evidence>
<dbReference type="Pfam" id="PF25540">
    <property type="entry name" value="DUF7923"/>
    <property type="match status" value="1"/>
</dbReference>
<dbReference type="PANTHER" id="PTHR37543:SF1">
    <property type="entry name" value="CCCH ZINC FINGER DNA BINDING PROTEIN (AFU_ORTHOLOGUE AFUA_5G12760)"/>
    <property type="match status" value="1"/>
</dbReference>
<dbReference type="Pfam" id="PF25543">
    <property type="entry name" value="zf-CCCH_tandem"/>
    <property type="match status" value="1"/>
</dbReference>
<evidence type="ECO:0000259" key="1">
    <source>
        <dbReference type="Pfam" id="PF25540"/>
    </source>
</evidence>
<feature type="domain" description="Tandem CCCH zinc finger" evidence="2">
    <location>
        <begin position="294"/>
        <end position="350"/>
    </location>
</feature>
<organism evidence="3 4">
    <name type="scientific">Cryomyces minteri</name>
    <dbReference type="NCBI Taxonomy" id="331657"/>
    <lineage>
        <taxon>Eukaryota</taxon>
        <taxon>Fungi</taxon>
        <taxon>Dikarya</taxon>
        <taxon>Ascomycota</taxon>
        <taxon>Pezizomycotina</taxon>
        <taxon>Dothideomycetes</taxon>
        <taxon>Dothideomycetes incertae sedis</taxon>
        <taxon>Cryomyces</taxon>
    </lineage>
</organism>
<dbReference type="STRING" id="331657.A0A4U0XM06"/>
<dbReference type="InterPro" id="IPR057683">
    <property type="entry name" value="DUF7923"/>
</dbReference>
<name>A0A4U0XM06_9PEZI</name>
<dbReference type="Proteomes" id="UP000308768">
    <property type="component" value="Unassembled WGS sequence"/>
</dbReference>
<keyword evidence="4" id="KW-1185">Reference proteome</keyword>
<comment type="caution">
    <text evidence="3">The sequence shown here is derived from an EMBL/GenBank/DDBJ whole genome shotgun (WGS) entry which is preliminary data.</text>
</comment>
<dbReference type="EMBL" id="NAJN01000146">
    <property type="protein sequence ID" value="TKA78344.1"/>
    <property type="molecule type" value="Genomic_DNA"/>
</dbReference>
<sequence>MTLFGTMFQDALLQEAEAGGKKAAGLLQSAVMSFLESAVAELPSDTKVVTRIYANLRGLSDVCAKAGIVDNPSKAEGFMRGFTRGRTLFDFVDVGYGKDRADGKMTEVFKLHLYDYRCRQILFGCSHDNGYARLLEELSIDEECRNRVTLIGGVTFEKELADLSFKKTRFQTLFRTTKINTHQQPEFVSDFRPVTYDTNAFPSTLNQTSGLVTPQSTNGVTVRSRAAAAKNAPPFVPGQSSLSAAKIIAQTSSAPTQIPRNRKGQRIDPSLKGIYDKDEIARIKKMKMCNVHYLLARLAPCVNSSECDDPKCMYGHRCPLPVPTTGSARGMGCLAGEDCKFSKEMHNMDLNVVRFTKVT</sequence>
<reference evidence="3 4" key="1">
    <citation type="submission" date="2017-03" db="EMBL/GenBank/DDBJ databases">
        <title>Genomes of endolithic fungi from Antarctica.</title>
        <authorList>
            <person name="Coleine C."/>
            <person name="Masonjones S."/>
            <person name="Stajich J.E."/>
        </authorList>
    </citation>
    <scope>NUCLEOTIDE SEQUENCE [LARGE SCALE GENOMIC DNA]</scope>
    <source>
        <strain evidence="3 4">CCFEE 5187</strain>
    </source>
</reference>
<proteinExistence type="predicted"/>